<dbReference type="Gene3D" id="2.130.10.10">
    <property type="entry name" value="YVTN repeat-like/Quinoprotein amine dehydrogenase"/>
    <property type="match status" value="1"/>
</dbReference>
<accession>A0ABP8UHF9</accession>
<name>A0ABP8UHF9_9ACTN</name>
<dbReference type="SUPFAM" id="SSF50998">
    <property type="entry name" value="Quinoprotein alcohol dehydrogenase-like"/>
    <property type="match status" value="1"/>
</dbReference>
<evidence type="ECO:0000259" key="2">
    <source>
        <dbReference type="Pfam" id="PF13360"/>
    </source>
</evidence>
<evidence type="ECO:0000313" key="4">
    <source>
        <dbReference type="Proteomes" id="UP001501442"/>
    </source>
</evidence>
<reference evidence="4" key="1">
    <citation type="journal article" date="2019" name="Int. J. Syst. Evol. Microbiol.">
        <title>The Global Catalogue of Microorganisms (GCM) 10K type strain sequencing project: providing services to taxonomists for standard genome sequencing and annotation.</title>
        <authorList>
            <consortium name="The Broad Institute Genomics Platform"/>
            <consortium name="The Broad Institute Genome Sequencing Center for Infectious Disease"/>
            <person name="Wu L."/>
            <person name="Ma J."/>
        </authorList>
    </citation>
    <scope>NUCLEOTIDE SEQUENCE [LARGE SCALE GENOMIC DNA]</scope>
    <source>
        <strain evidence="4">JCM 17939</strain>
    </source>
</reference>
<evidence type="ECO:0000256" key="1">
    <source>
        <dbReference type="SAM" id="MobiDB-lite"/>
    </source>
</evidence>
<organism evidence="3 4">
    <name type="scientific">Actinoallomurus vinaceus</name>
    <dbReference type="NCBI Taxonomy" id="1080074"/>
    <lineage>
        <taxon>Bacteria</taxon>
        <taxon>Bacillati</taxon>
        <taxon>Actinomycetota</taxon>
        <taxon>Actinomycetes</taxon>
        <taxon>Streptosporangiales</taxon>
        <taxon>Thermomonosporaceae</taxon>
        <taxon>Actinoallomurus</taxon>
    </lineage>
</organism>
<evidence type="ECO:0000313" key="3">
    <source>
        <dbReference type="EMBL" id="GAA4631130.1"/>
    </source>
</evidence>
<dbReference type="Proteomes" id="UP001501442">
    <property type="component" value="Unassembled WGS sequence"/>
</dbReference>
<dbReference type="Pfam" id="PF13360">
    <property type="entry name" value="PQQ_2"/>
    <property type="match status" value="2"/>
</dbReference>
<gene>
    <name evidence="3" type="ORF">GCM10023196_059230</name>
</gene>
<feature type="region of interest" description="Disordered" evidence="1">
    <location>
        <begin position="1"/>
        <end position="26"/>
    </location>
</feature>
<comment type="caution">
    <text evidence="3">The sequence shown here is derived from an EMBL/GenBank/DDBJ whole genome shotgun (WGS) entry which is preliminary data.</text>
</comment>
<dbReference type="InterPro" id="IPR011047">
    <property type="entry name" value="Quinoprotein_ADH-like_sf"/>
</dbReference>
<feature type="domain" description="Pyrrolo-quinoline quinone repeat" evidence="2">
    <location>
        <begin position="150"/>
        <end position="304"/>
    </location>
</feature>
<feature type="domain" description="Pyrrolo-quinoline quinone repeat" evidence="2">
    <location>
        <begin position="23"/>
        <end position="128"/>
    </location>
</feature>
<protein>
    <submittedName>
        <fullName evidence="3">PQQ-binding-like beta-propeller repeat protein</fullName>
    </submittedName>
</protein>
<proteinExistence type="predicted"/>
<sequence length="430" mass="45272">MLSAALGCSTSDQADPTSATAEWQDASAGVVSRPTVGGGVTAVTSLDGDGRLRTIVFDLATGQRLWSRPASTSGRPADLGIAPAAVAGPPNRAVVGSVEPGSSGAAVVGRDVRTGRQRWARPVGTTFGPARCGDSLCLSEFTAGKNARFAVLDPVTGKTSWTMPGVAEVEWADRRRVVVFRIAAHPVIEAHDLASGRSLWSFPVEQALGGTVDLSGGWSFGALDDDLIGYLAPFRTRQGAPLSAFGFFSLRMEDGVLQWVHRRSLRLYPSANPAVALVTRDVDANDHYGGFTQFDPRTGRAVAAIPAPPRSDPDRWPAFPADLSALGLLQPGHPGQAYDLRTGGPIAGHVRAWSFCTVTPSPLKINGSTGFFPVPAVCPYDMMTGRRLASAGPPPGWYTGAVDGWRVWRDERGGLHGRHDADGTVPGMLG</sequence>
<keyword evidence="4" id="KW-1185">Reference proteome</keyword>
<dbReference type="InterPro" id="IPR015943">
    <property type="entry name" value="WD40/YVTN_repeat-like_dom_sf"/>
</dbReference>
<dbReference type="EMBL" id="BAABHK010000009">
    <property type="protein sequence ID" value="GAA4631130.1"/>
    <property type="molecule type" value="Genomic_DNA"/>
</dbReference>
<dbReference type="InterPro" id="IPR002372">
    <property type="entry name" value="PQQ_rpt_dom"/>
</dbReference>
<feature type="compositionally biased region" description="Polar residues" evidence="1">
    <location>
        <begin position="8"/>
        <end position="21"/>
    </location>
</feature>